<keyword evidence="2" id="KW-1185">Reference proteome</keyword>
<reference evidence="2" key="1">
    <citation type="submission" date="2012-06" db="EMBL/GenBank/DDBJ databases">
        <title>The complete genome of Belliella baltica DSM 15883.</title>
        <authorList>
            <person name="Lucas S."/>
            <person name="Copeland A."/>
            <person name="Lapidus A."/>
            <person name="Goodwin L."/>
            <person name="Pitluck S."/>
            <person name="Peters L."/>
            <person name="Mikhailova N."/>
            <person name="Davenport K."/>
            <person name="Kyrpides N."/>
            <person name="Mavromatis K."/>
            <person name="Pagani I."/>
            <person name="Ivanova N."/>
            <person name="Ovchinnikova G."/>
            <person name="Zeytun A."/>
            <person name="Detter J.C."/>
            <person name="Han C."/>
            <person name="Land M."/>
            <person name="Hauser L."/>
            <person name="Markowitz V."/>
            <person name="Cheng J.-F."/>
            <person name="Hugenholtz P."/>
            <person name="Woyke T."/>
            <person name="Wu D."/>
            <person name="Tindall B."/>
            <person name="Pomrenke H."/>
            <person name="Brambilla E."/>
            <person name="Klenk H.-P."/>
            <person name="Eisen J.A."/>
        </authorList>
    </citation>
    <scope>NUCLEOTIDE SEQUENCE [LARGE SCALE GENOMIC DNA]</scope>
    <source>
        <strain evidence="2">DSM 15883 / CIP 108006 / LMG 21964 / BA134</strain>
    </source>
</reference>
<dbReference type="EMBL" id="CP003281">
    <property type="protein sequence ID" value="AFL82697.1"/>
    <property type="molecule type" value="Genomic_DNA"/>
</dbReference>
<organism evidence="1 2">
    <name type="scientific">Belliella baltica (strain DSM 15883 / CIP 108006 / LMG 21964 / BA134)</name>
    <dbReference type="NCBI Taxonomy" id="866536"/>
    <lineage>
        <taxon>Bacteria</taxon>
        <taxon>Pseudomonadati</taxon>
        <taxon>Bacteroidota</taxon>
        <taxon>Cytophagia</taxon>
        <taxon>Cytophagales</taxon>
        <taxon>Cyclobacteriaceae</taxon>
        <taxon>Belliella</taxon>
    </lineage>
</organism>
<dbReference type="AlphaFoldDB" id="I3Z0C9"/>
<dbReference type="KEGG" id="bbd:Belba_0025"/>
<evidence type="ECO:0008006" key="3">
    <source>
        <dbReference type="Google" id="ProtNLM"/>
    </source>
</evidence>
<dbReference type="eggNOG" id="COG3358">
    <property type="taxonomic scope" value="Bacteria"/>
</dbReference>
<dbReference type="Proteomes" id="UP000006050">
    <property type="component" value="Chromosome"/>
</dbReference>
<dbReference type="RefSeq" id="WP_014770715.1">
    <property type="nucleotide sequence ID" value="NC_018010.1"/>
</dbReference>
<evidence type="ECO:0000313" key="1">
    <source>
        <dbReference type="EMBL" id="AFL82697.1"/>
    </source>
</evidence>
<dbReference type="PATRIC" id="fig|866536.3.peg.26"/>
<accession>I3Z0C9</accession>
<dbReference type="OrthoDB" id="5493262at2"/>
<name>I3Z0C9_BELBD</name>
<dbReference type="Pfam" id="PF07920">
    <property type="entry name" value="DUF1684"/>
    <property type="match status" value="1"/>
</dbReference>
<proteinExistence type="predicted"/>
<dbReference type="HOGENOM" id="CLU_090976_1_0_10"/>
<dbReference type="STRING" id="866536.Belba_0025"/>
<evidence type="ECO:0000313" key="2">
    <source>
        <dbReference type="Proteomes" id="UP000006050"/>
    </source>
</evidence>
<dbReference type="InterPro" id="IPR012467">
    <property type="entry name" value="DUF1684"/>
</dbReference>
<dbReference type="PANTHER" id="PTHR41913">
    <property type="entry name" value="DUF1684 DOMAIN-CONTAINING PROTEIN"/>
    <property type="match status" value="1"/>
</dbReference>
<sequence length="206" mass="23415">MSTKNILLTIVTVIVLAAVIYTLTNADDPEVYVENIEKEREKQFKFLRFNPESPLDTEQKNNLGALSFYPIDPAFKVRARLVPAEDRKVITIPMTDGSEEKYIKHSYAEFDLKGVPQKLLLLQSINEIDKRNFFLAFADSTSGLDTYGGGRYLNLRQDGKNSVSIDFNLAYNPYCAYNPDFACPLPPRENLMELGILAGEKDYKKE</sequence>
<dbReference type="PANTHER" id="PTHR41913:SF1">
    <property type="entry name" value="DUF1684 DOMAIN-CONTAINING PROTEIN"/>
    <property type="match status" value="1"/>
</dbReference>
<protein>
    <recommendedName>
        <fullName evidence="3">DUF1684 domain-containing protein</fullName>
    </recommendedName>
</protein>
<gene>
    <name evidence="1" type="ordered locus">Belba_0025</name>
</gene>